<dbReference type="NCBIfam" id="TIGR01727">
    <property type="entry name" value="oligo_HPY"/>
    <property type="match status" value="1"/>
</dbReference>
<keyword evidence="3" id="KW-0067">ATP-binding</keyword>
<accession>A0ABT7XQP9</accession>
<sequence>MDHSPSLPSGCRSHTRCPQAAERCRREEPALRELDGSHKVACHFA</sequence>
<dbReference type="EMBL" id="JAUEDK010000026">
    <property type="protein sequence ID" value="MDN0076126.1"/>
    <property type="molecule type" value="Genomic_DNA"/>
</dbReference>
<proteinExistence type="predicted"/>
<evidence type="ECO:0000313" key="5">
    <source>
        <dbReference type="Proteomes" id="UP001168540"/>
    </source>
</evidence>
<name>A0ABT7XQP9_9NEIS</name>
<dbReference type="Proteomes" id="UP001168540">
    <property type="component" value="Unassembled WGS sequence"/>
</dbReference>
<evidence type="ECO:0000256" key="1">
    <source>
        <dbReference type="ARBA" id="ARBA00022448"/>
    </source>
</evidence>
<gene>
    <name evidence="4" type="ORF">QU481_14645</name>
</gene>
<evidence type="ECO:0008006" key="6">
    <source>
        <dbReference type="Google" id="ProtNLM"/>
    </source>
</evidence>
<comment type="caution">
    <text evidence="4">The sequence shown here is derived from an EMBL/GenBank/DDBJ whole genome shotgun (WGS) entry which is preliminary data.</text>
</comment>
<dbReference type="InterPro" id="IPR013563">
    <property type="entry name" value="Oligopep_ABC_C"/>
</dbReference>
<dbReference type="Gene3D" id="3.40.50.300">
    <property type="entry name" value="P-loop containing nucleotide triphosphate hydrolases"/>
    <property type="match status" value="1"/>
</dbReference>
<keyword evidence="2" id="KW-0547">Nucleotide-binding</keyword>
<dbReference type="InterPro" id="IPR027417">
    <property type="entry name" value="P-loop_NTPase"/>
</dbReference>
<evidence type="ECO:0000313" key="4">
    <source>
        <dbReference type="EMBL" id="MDN0076126.1"/>
    </source>
</evidence>
<evidence type="ECO:0000256" key="2">
    <source>
        <dbReference type="ARBA" id="ARBA00022741"/>
    </source>
</evidence>
<protein>
    <recommendedName>
        <fullName evidence="6">Oligopeptide/dipeptide ABC transporter C-terminal domain-containing protein</fullName>
    </recommendedName>
</protein>
<evidence type="ECO:0000256" key="3">
    <source>
        <dbReference type="ARBA" id="ARBA00022840"/>
    </source>
</evidence>
<reference evidence="4" key="1">
    <citation type="submission" date="2023-06" db="EMBL/GenBank/DDBJ databases">
        <authorList>
            <person name="Zhang S."/>
        </authorList>
    </citation>
    <scope>NUCLEOTIDE SEQUENCE</scope>
    <source>
        <strain evidence="4">SG2303</strain>
    </source>
</reference>
<organism evidence="4 5">
    <name type="scientific">Crenobacter oryzisoli</name>
    <dbReference type="NCBI Taxonomy" id="3056844"/>
    <lineage>
        <taxon>Bacteria</taxon>
        <taxon>Pseudomonadati</taxon>
        <taxon>Pseudomonadota</taxon>
        <taxon>Betaproteobacteria</taxon>
        <taxon>Neisseriales</taxon>
        <taxon>Neisseriaceae</taxon>
        <taxon>Crenobacter</taxon>
    </lineage>
</organism>
<keyword evidence="1" id="KW-0813">Transport</keyword>
<keyword evidence="5" id="KW-1185">Reference proteome</keyword>